<keyword evidence="4 7" id="KW-1133">Transmembrane helix</keyword>
<evidence type="ECO:0000256" key="4">
    <source>
        <dbReference type="ARBA" id="ARBA00022989"/>
    </source>
</evidence>
<accession>A0ABN8J600</accession>
<comment type="similarity">
    <text evidence="7">Belongs to the DHHC palmitoyltransferase family.</text>
</comment>
<feature type="transmembrane region" description="Helical" evidence="7">
    <location>
        <begin position="193"/>
        <end position="216"/>
    </location>
</feature>
<evidence type="ECO:0000256" key="6">
    <source>
        <dbReference type="ARBA" id="ARBA00023315"/>
    </source>
</evidence>
<evidence type="ECO:0000259" key="8">
    <source>
        <dbReference type="Pfam" id="PF01529"/>
    </source>
</evidence>
<evidence type="ECO:0000256" key="1">
    <source>
        <dbReference type="ARBA" id="ARBA00004141"/>
    </source>
</evidence>
<feature type="transmembrane region" description="Helical" evidence="7">
    <location>
        <begin position="12"/>
        <end position="33"/>
    </location>
</feature>
<evidence type="ECO:0000256" key="2">
    <source>
        <dbReference type="ARBA" id="ARBA00022679"/>
    </source>
</evidence>
<evidence type="ECO:0000256" key="7">
    <source>
        <dbReference type="RuleBase" id="RU079119"/>
    </source>
</evidence>
<dbReference type="Pfam" id="PF01529">
    <property type="entry name" value="DHHC"/>
    <property type="match status" value="1"/>
</dbReference>
<dbReference type="PANTHER" id="PTHR12246">
    <property type="entry name" value="PALMITOYLTRANSFERASE ZDHHC16"/>
    <property type="match status" value="1"/>
</dbReference>
<dbReference type="InterPro" id="IPR001594">
    <property type="entry name" value="Palmitoyltrfase_DHHC"/>
</dbReference>
<feature type="domain" description="Palmitoyltransferase DHHC" evidence="8">
    <location>
        <begin position="91"/>
        <end position="228"/>
    </location>
</feature>
<name>A0ABN8J600_9NEOP</name>
<evidence type="ECO:0000256" key="3">
    <source>
        <dbReference type="ARBA" id="ARBA00022692"/>
    </source>
</evidence>
<organism evidence="9 10">
    <name type="scientific">Iphiclides podalirius</name>
    <name type="common">scarce swallowtail</name>
    <dbReference type="NCBI Taxonomy" id="110791"/>
    <lineage>
        <taxon>Eukaryota</taxon>
        <taxon>Metazoa</taxon>
        <taxon>Ecdysozoa</taxon>
        <taxon>Arthropoda</taxon>
        <taxon>Hexapoda</taxon>
        <taxon>Insecta</taxon>
        <taxon>Pterygota</taxon>
        <taxon>Neoptera</taxon>
        <taxon>Endopterygota</taxon>
        <taxon>Lepidoptera</taxon>
        <taxon>Glossata</taxon>
        <taxon>Ditrysia</taxon>
        <taxon>Papilionoidea</taxon>
        <taxon>Papilionidae</taxon>
        <taxon>Papilioninae</taxon>
        <taxon>Iphiclides</taxon>
    </lineage>
</organism>
<comment type="subcellular location">
    <subcellularLocation>
        <location evidence="1">Membrane</location>
        <topology evidence="1">Multi-pass membrane protein</topology>
    </subcellularLocation>
</comment>
<evidence type="ECO:0000313" key="10">
    <source>
        <dbReference type="Proteomes" id="UP000837857"/>
    </source>
</evidence>
<comment type="domain">
    <text evidence="7">The DHHC domain is required for palmitoyltransferase activity.</text>
</comment>
<proteinExistence type="inferred from homology"/>
<keyword evidence="6 7" id="KW-0012">Acyltransferase</keyword>
<protein>
    <recommendedName>
        <fullName evidence="7">Palmitoyltransferase</fullName>
        <ecNumber evidence="7">2.3.1.225</ecNumber>
    </recommendedName>
</protein>
<reference evidence="9" key="1">
    <citation type="submission" date="2022-03" db="EMBL/GenBank/DDBJ databases">
        <authorList>
            <person name="Martin H S."/>
        </authorList>
    </citation>
    <scope>NUCLEOTIDE SEQUENCE</scope>
</reference>
<feature type="non-terminal residue" evidence="9">
    <location>
        <position position="272"/>
    </location>
</feature>
<keyword evidence="2 7" id="KW-0808">Transferase</keyword>
<keyword evidence="3 7" id="KW-0812">Transmembrane</keyword>
<comment type="catalytic activity">
    <reaction evidence="7">
        <text>L-cysteinyl-[protein] + hexadecanoyl-CoA = S-hexadecanoyl-L-cysteinyl-[protein] + CoA</text>
        <dbReference type="Rhea" id="RHEA:36683"/>
        <dbReference type="Rhea" id="RHEA-COMP:10131"/>
        <dbReference type="Rhea" id="RHEA-COMP:11032"/>
        <dbReference type="ChEBI" id="CHEBI:29950"/>
        <dbReference type="ChEBI" id="CHEBI:57287"/>
        <dbReference type="ChEBI" id="CHEBI:57379"/>
        <dbReference type="ChEBI" id="CHEBI:74151"/>
        <dbReference type="EC" id="2.3.1.225"/>
    </reaction>
</comment>
<keyword evidence="5 7" id="KW-0472">Membrane</keyword>
<feature type="transmembrane region" description="Helical" evidence="7">
    <location>
        <begin position="136"/>
        <end position="154"/>
    </location>
</feature>
<feature type="transmembrane region" description="Helical" evidence="7">
    <location>
        <begin position="53"/>
        <end position="76"/>
    </location>
</feature>
<dbReference type="PROSITE" id="PS50216">
    <property type="entry name" value="DHHC"/>
    <property type="match status" value="1"/>
</dbReference>
<evidence type="ECO:0000256" key="5">
    <source>
        <dbReference type="ARBA" id="ARBA00023136"/>
    </source>
</evidence>
<dbReference type="EC" id="2.3.1.225" evidence="7"/>
<dbReference type="EMBL" id="OW152820">
    <property type="protein sequence ID" value="CAH2074932.1"/>
    <property type="molecule type" value="Genomic_DNA"/>
</dbReference>
<feature type="transmembrane region" description="Helical" evidence="7">
    <location>
        <begin position="166"/>
        <end position="184"/>
    </location>
</feature>
<dbReference type="InterPro" id="IPR039859">
    <property type="entry name" value="PFA4/ZDH16/20/ERF2-like"/>
</dbReference>
<gene>
    <name evidence="9" type="ORF">IPOD504_LOCUS16348</name>
</gene>
<keyword evidence="10" id="KW-1185">Reference proteome</keyword>
<dbReference type="Proteomes" id="UP000837857">
    <property type="component" value="Chromosome 8"/>
</dbReference>
<sequence>MSKVTFLWKLLYLCEKLHCYATVFVLTPGFLIFEMVVVRPELAQIYQAGVAKQILHIFLSMFCFVNVAGNMMLSILSDCKLKIGLQTAQGGEFCELCQIYRPPKAWHCRVCNACIIRRDHHCFFFSRCIGLYNMRYYLLYIAHIHITMVYSSYYNYYFVSSKFKGHGFALSAFCVLNPLLRYVITEKLTINDFYVLMFLMNIGLVFWSGFLLWFHVKNALRGVTARDYRDPATRSWRQNFLSVFGSKWYLAIVWPFADSPAIEESKLEGNDH</sequence>
<evidence type="ECO:0000313" key="9">
    <source>
        <dbReference type="EMBL" id="CAH2074932.1"/>
    </source>
</evidence>